<accession>A0A7R8YYR6</accession>
<evidence type="ECO:0000313" key="3">
    <source>
        <dbReference type="Proteomes" id="UP000594454"/>
    </source>
</evidence>
<dbReference type="EMBL" id="LR899013">
    <property type="protein sequence ID" value="CAD7090394.1"/>
    <property type="molecule type" value="Genomic_DNA"/>
</dbReference>
<organism evidence="2 3">
    <name type="scientific">Hermetia illucens</name>
    <name type="common">Black soldier fly</name>
    <dbReference type="NCBI Taxonomy" id="343691"/>
    <lineage>
        <taxon>Eukaryota</taxon>
        <taxon>Metazoa</taxon>
        <taxon>Ecdysozoa</taxon>
        <taxon>Arthropoda</taxon>
        <taxon>Hexapoda</taxon>
        <taxon>Insecta</taxon>
        <taxon>Pterygota</taxon>
        <taxon>Neoptera</taxon>
        <taxon>Endopterygota</taxon>
        <taxon>Diptera</taxon>
        <taxon>Brachycera</taxon>
        <taxon>Stratiomyomorpha</taxon>
        <taxon>Stratiomyidae</taxon>
        <taxon>Hermetiinae</taxon>
        <taxon>Hermetia</taxon>
    </lineage>
</organism>
<dbReference type="OMA" id="MHYYAGP"/>
<proteinExistence type="predicted"/>
<dbReference type="Pfam" id="PF16027">
    <property type="entry name" value="DUF4786"/>
    <property type="match status" value="1"/>
</dbReference>
<dbReference type="InterPro" id="IPR031983">
    <property type="entry name" value="DUF4786"/>
</dbReference>
<feature type="signal peptide" evidence="1">
    <location>
        <begin position="1"/>
        <end position="23"/>
    </location>
</feature>
<evidence type="ECO:0000313" key="2">
    <source>
        <dbReference type="EMBL" id="CAD7090394.1"/>
    </source>
</evidence>
<reference evidence="2 3" key="1">
    <citation type="submission" date="2020-11" db="EMBL/GenBank/DDBJ databases">
        <authorList>
            <person name="Wallbank WR R."/>
            <person name="Pardo Diaz C."/>
            <person name="Kozak K."/>
            <person name="Martin S."/>
            <person name="Jiggins C."/>
            <person name="Moest M."/>
            <person name="Warren A I."/>
            <person name="Generalovic N T."/>
            <person name="Byers J.R.P. K."/>
            <person name="Montejo-Kovacevich G."/>
            <person name="Yen C E."/>
        </authorList>
    </citation>
    <scope>NUCLEOTIDE SEQUENCE [LARGE SCALE GENOMIC DNA]</scope>
</reference>
<dbReference type="AlphaFoldDB" id="A0A7R8YYR6"/>
<gene>
    <name evidence="2" type="ORF">HERILL_LOCUS12878</name>
</gene>
<sequence>MNLLRIHSISILTLLAICVLTNGSPIKDTKDSRVVRIKPSPIEEKQPRVLHETDAQVRTHDPNKINPSGNKKAYVSNRQLLTKLGLSKLRIPASHSRKRLAVESRHHARPDDSHMFVIKLPPNPYYYTNPNANAVTKTAYPAASPPQTAVAPSQNVIHDNNFHGSARTKKVSSFGFQLNGKPGRIYHWNLPIIKKLITGEGRSKHTPKNDVDVAELIDMKNTPTWSKPWENDTAEKSYSKYGAADTKSFKRKSPTYYAPVKSKKNSIHNYFPGNGKPKGFYVIQQNKKSSHKPSTYYRKLIY</sequence>
<keyword evidence="1" id="KW-0732">Signal</keyword>
<evidence type="ECO:0000256" key="1">
    <source>
        <dbReference type="SAM" id="SignalP"/>
    </source>
</evidence>
<protein>
    <submittedName>
        <fullName evidence="2">Uncharacterized protein</fullName>
    </submittedName>
</protein>
<dbReference type="FunCoup" id="A0A7R8YYR6">
    <property type="interactions" value="1"/>
</dbReference>
<dbReference type="OrthoDB" id="6609132at2759"/>
<name>A0A7R8YYR6_HERIL</name>
<feature type="chain" id="PRO_5031509745" evidence="1">
    <location>
        <begin position="24"/>
        <end position="302"/>
    </location>
</feature>
<dbReference type="InParanoid" id="A0A7R8YYR6"/>
<keyword evidence="3" id="KW-1185">Reference proteome</keyword>
<dbReference type="Proteomes" id="UP000594454">
    <property type="component" value="Chromosome 5"/>
</dbReference>